<gene>
    <name evidence="2" type="ordered locus">LIV_1066</name>
</gene>
<keyword evidence="1" id="KW-0812">Transmembrane</keyword>
<sequence>MILNQIRQVLKIKFYSNKLSIIGNIISWLCAVILLMLLAIVTSDQAAKPILWFVILCIAICIIAYLFYIPTKRIQATKETFIFHTLFKTTTINLASTKRVSYNFLRASSGLRNSPTMELIFHGENKVERINCIFIGWKGFIKLINFYKAEKASLSDDISSIKYLGTNEFTMGIFLAIITLLVIIIGIVFIMIN</sequence>
<accession>G2ZEN8</accession>
<feature type="transmembrane region" description="Helical" evidence="1">
    <location>
        <begin position="49"/>
        <end position="68"/>
    </location>
</feature>
<evidence type="ECO:0000256" key="1">
    <source>
        <dbReference type="SAM" id="Phobius"/>
    </source>
</evidence>
<proteinExistence type="predicted"/>
<reference evidence="2 3" key="1">
    <citation type="journal article" date="2011" name="J. Bacteriol.">
        <title>Complete genome sequence of the animal pathogen Listeria ivanovii, which provides insights into host specificities and evolution of the genus Listeria.</title>
        <authorList>
            <person name="Buchrieser C."/>
            <person name="Rusniok C."/>
            <person name="Garrido P."/>
            <person name="Hain T."/>
            <person name="Scortti M."/>
            <person name="Lampidis R."/>
            <person name="Karst U."/>
            <person name="Chakraborty T."/>
            <person name="Cossart P."/>
            <person name="Kreft J."/>
            <person name="Vazquez-Boland J.A."/>
            <person name="Goebel W."/>
            <person name="Glaser P."/>
        </authorList>
    </citation>
    <scope>NUCLEOTIDE SEQUENCE [LARGE SCALE GENOMIC DNA]</scope>
    <source>
        <strain evidence="3">ATCC BAA-678 / PAM 55</strain>
    </source>
</reference>
<name>G2ZEN8_LISIP</name>
<keyword evidence="1" id="KW-1133">Transmembrane helix</keyword>
<feature type="transmembrane region" description="Helical" evidence="1">
    <location>
        <begin position="21"/>
        <end position="43"/>
    </location>
</feature>
<dbReference type="eggNOG" id="ENOG5030UMW">
    <property type="taxonomic scope" value="Bacteria"/>
</dbReference>
<organism evidence="2 3">
    <name type="scientific">Listeria ivanovii (strain ATCC BAA-678 / PAM 55)</name>
    <dbReference type="NCBI Taxonomy" id="881621"/>
    <lineage>
        <taxon>Bacteria</taxon>
        <taxon>Bacillati</taxon>
        <taxon>Bacillota</taxon>
        <taxon>Bacilli</taxon>
        <taxon>Bacillales</taxon>
        <taxon>Listeriaceae</taxon>
        <taxon>Listeria</taxon>
    </lineage>
</organism>
<evidence type="ECO:0000313" key="2">
    <source>
        <dbReference type="EMBL" id="CBW85553.1"/>
    </source>
</evidence>
<evidence type="ECO:0000313" key="3">
    <source>
        <dbReference type="Proteomes" id="UP000001286"/>
    </source>
</evidence>
<dbReference type="AlphaFoldDB" id="G2ZEN8"/>
<keyword evidence="1" id="KW-0472">Membrane</keyword>
<dbReference type="KEGG" id="liv:LIV_1066"/>
<dbReference type="Proteomes" id="UP000001286">
    <property type="component" value="Chromosome"/>
</dbReference>
<dbReference type="HOGENOM" id="CLU_1400981_0_0_9"/>
<protein>
    <submittedName>
        <fullName evidence="2">Hypothetical start</fullName>
    </submittedName>
</protein>
<dbReference type="EMBL" id="FR687253">
    <property type="protein sequence ID" value="CBW85553.1"/>
    <property type="molecule type" value="Genomic_DNA"/>
</dbReference>
<feature type="transmembrane region" description="Helical" evidence="1">
    <location>
        <begin position="169"/>
        <end position="192"/>
    </location>
</feature>